<gene>
    <name evidence="1" type="ORF">SAMN05660976_07130</name>
</gene>
<proteinExistence type="predicted"/>
<evidence type="ECO:0000313" key="1">
    <source>
        <dbReference type="EMBL" id="SEN23690.1"/>
    </source>
</evidence>
<dbReference type="AlphaFoldDB" id="A0A1H8EWB3"/>
<protein>
    <submittedName>
        <fullName evidence="1">Uncharacterized protein</fullName>
    </submittedName>
</protein>
<name>A0A1H8EWB3_9ACTN</name>
<reference evidence="1 2" key="1">
    <citation type="submission" date="2016-10" db="EMBL/GenBank/DDBJ databases">
        <authorList>
            <person name="de Groot N.N."/>
        </authorList>
    </citation>
    <scope>NUCLEOTIDE SEQUENCE [LARGE SCALE GENOMIC DNA]</scope>
    <source>
        <strain evidence="1 2">DSM 43357</strain>
    </source>
</reference>
<dbReference type="EMBL" id="FOBF01000023">
    <property type="protein sequence ID" value="SEN23690.1"/>
    <property type="molecule type" value="Genomic_DNA"/>
</dbReference>
<dbReference type="OrthoDB" id="4962633at2"/>
<dbReference type="STRING" id="46177.SAMN05660976_07130"/>
<sequence length="61" mass="6590">MLTIRQHAVLGLVHGCGLTRRLFGPTPKRQVERLVAAEWAGRAVEAYVEDTTRDTGVTGGA</sequence>
<dbReference type="Proteomes" id="UP000198953">
    <property type="component" value="Unassembled WGS sequence"/>
</dbReference>
<accession>A0A1H8EWB3</accession>
<organism evidence="1 2">
    <name type="scientific">Nonomuraea pusilla</name>
    <dbReference type="NCBI Taxonomy" id="46177"/>
    <lineage>
        <taxon>Bacteria</taxon>
        <taxon>Bacillati</taxon>
        <taxon>Actinomycetota</taxon>
        <taxon>Actinomycetes</taxon>
        <taxon>Streptosporangiales</taxon>
        <taxon>Streptosporangiaceae</taxon>
        <taxon>Nonomuraea</taxon>
    </lineage>
</organism>
<evidence type="ECO:0000313" key="2">
    <source>
        <dbReference type="Proteomes" id="UP000198953"/>
    </source>
</evidence>
<keyword evidence="2" id="KW-1185">Reference proteome</keyword>
<dbReference type="RefSeq" id="WP_091104911.1">
    <property type="nucleotide sequence ID" value="NZ_FOBF01000023.1"/>
</dbReference>